<keyword evidence="1" id="KW-0472">Membrane</keyword>
<evidence type="ECO:0008006" key="4">
    <source>
        <dbReference type="Google" id="ProtNLM"/>
    </source>
</evidence>
<dbReference type="InterPro" id="IPR046513">
    <property type="entry name" value="DUF6691"/>
</dbReference>
<organism evidence="2 3">
    <name type="scientific">Fluviicoccus keumensis</name>
    <dbReference type="NCBI Taxonomy" id="1435465"/>
    <lineage>
        <taxon>Bacteria</taxon>
        <taxon>Pseudomonadati</taxon>
        <taxon>Pseudomonadota</taxon>
        <taxon>Gammaproteobacteria</taxon>
        <taxon>Moraxellales</taxon>
        <taxon>Moraxellaceae</taxon>
        <taxon>Fluviicoccus</taxon>
    </lineage>
</organism>
<protein>
    <recommendedName>
        <fullName evidence="4">Sulphur transport domain-containing protein</fullName>
    </recommendedName>
</protein>
<gene>
    <name evidence="2" type="ORF">EV700_0644</name>
</gene>
<dbReference type="Pfam" id="PF20398">
    <property type="entry name" value="DUF6691"/>
    <property type="match status" value="1"/>
</dbReference>
<sequence>MKTLFAFLSGLLFGSGLILSGMTDPAKVLAFLDIAGNWNPALMLVMGSAVLVAAPAYALARRRGVTLAGEPVHLPLRRQLDARLLGGSAVFGIGWGLSGICPGPGLVIAASGLPKALVFVAAMIAAAQLVRWVESRLKSPQEDIGV</sequence>
<dbReference type="RefSeq" id="WP_242610174.1">
    <property type="nucleotide sequence ID" value="NZ_SHKX01000010.1"/>
</dbReference>
<keyword evidence="1" id="KW-0812">Transmembrane</keyword>
<feature type="transmembrane region" description="Helical" evidence="1">
    <location>
        <begin position="40"/>
        <end position="60"/>
    </location>
</feature>
<keyword evidence="3" id="KW-1185">Reference proteome</keyword>
<dbReference type="Proteomes" id="UP000292423">
    <property type="component" value="Unassembled WGS sequence"/>
</dbReference>
<comment type="caution">
    <text evidence="2">The sequence shown here is derived from an EMBL/GenBank/DDBJ whole genome shotgun (WGS) entry which is preliminary data.</text>
</comment>
<reference evidence="2 3" key="1">
    <citation type="submission" date="2019-02" db="EMBL/GenBank/DDBJ databases">
        <title>Genomic Encyclopedia of Type Strains, Phase IV (KMG-IV): sequencing the most valuable type-strain genomes for metagenomic binning, comparative biology and taxonomic classification.</title>
        <authorList>
            <person name="Goeker M."/>
        </authorList>
    </citation>
    <scope>NUCLEOTIDE SEQUENCE [LARGE SCALE GENOMIC DNA]</scope>
    <source>
        <strain evidence="2 3">DSM 105135</strain>
    </source>
</reference>
<evidence type="ECO:0000256" key="1">
    <source>
        <dbReference type="SAM" id="Phobius"/>
    </source>
</evidence>
<evidence type="ECO:0000313" key="3">
    <source>
        <dbReference type="Proteomes" id="UP000292423"/>
    </source>
</evidence>
<evidence type="ECO:0000313" key="2">
    <source>
        <dbReference type="EMBL" id="RZU47677.1"/>
    </source>
</evidence>
<dbReference type="AlphaFoldDB" id="A0A4Q7ZAQ3"/>
<name>A0A4Q7ZAQ3_9GAMM</name>
<dbReference type="EMBL" id="SHKX01000010">
    <property type="protein sequence ID" value="RZU47677.1"/>
    <property type="molecule type" value="Genomic_DNA"/>
</dbReference>
<feature type="transmembrane region" description="Helical" evidence="1">
    <location>
        <begin position="80"/>
        <end position="100"/>
    </location>
</feature>
<feature type="transmembrane region" description="Helical" evidence="1">
    <location>
        <begin position="106"/>
        <end position="130"/>
    </location>
</feature>
<proteinExistence type="predicted"/>
<accession>A0A4Q7ZAQ3</accession>
<keyword evidence="1" id="KW-1133">Transmembrane helix</keyword>